<dbReference type="AlphaFoldDB" id="A0A1S7U5P7"/>
<evidence type="ECO:0000313" key="8">
    <source>
        <dbReference type="Proteomes" id="UP000192140"/>
    </source>
</evidence>
<gene>
    <name evidence="7" type="ORF">AGR7A_Lc50047</name>
</gene>
<reference evidence="7" key="1">
    <citation type="submission" date="2016-01" db="EMBL/GenBank/DDBJ databases">
        <authorList>
            <person name="Regsiter A."/>
            <person name="william w."/>
        </authorList>
    </citation>
    <scope>NUCLEOTIDE SEQUENCE</scope>
    <source>
        <strain evidence="7">NCPPB 1641</strain>
    </source>
</reference>
<dbReference type="Gene3D" id="1.10.10.10">
    <property type="entry name" value="Winged helix-like DNA-binding domain superfamily/Winged helix DNA-binding domain"/>
    <property type="match status" value="1"/>
</dbReference>
<dbReference type="InterPro" id="IPR013325">
    <property type="entry name" value="RNA_pol_sigma_r2"/>
</dbReference>
<accession>A0A1S7U5P7</accession>
<evidence type="ECO:0000256" key="3">
    <source>
        <dbReference type="ARBA" id="ARBA00023082"/>
    </source>
</evidence>
<evidence type="ECO:0000256" key="2">
    <source>
        <dbReference type="ARBA" id="ARBA00023015"/>
    </source>
</evidence>
<dbReference type="Pfam" id="PF04542">
    <property type="entry name" value="Sigma70_r2"/>
    <property type="match status" value="1"/>
</dbReference>
<keyword evidence="2" id="KW-0805">Transcription regulation</keyword>
<dbReference type="Pfam" id="PF08281">
    <property type="entry name" value="Sigma70_r4_2"/>
    <property type="match status" value="1"/>
</dbReference>
<evidence type="ECO:0000313" key="7">
    <source>
        <dbReference type="EMBL" id="CVI62147.1"/>
    </source>
</evidence>
<dbReference type="InterPro" id="IPR013249">
    <property type="entry name" value="RNA_pol_sigma70_r4_t2"/>
</dbReference>
<dbReference type="InterPro" id="IPR007627">
    <property type="entry name" value="RNA_pol_sigma70_r2"/>
</dbReference>
<evidence type="ECO:0000256" key="1">
    <source>
        <dbReference type="ARBA" id="ARBA00010641"/>
    </source>
</evidence>
<feature type="domain" description="RNA polymerase sigma factor 70 region 4 type 2" evidence="6">
    <location>
        <begin position="171"/>
        <end position="222"/>
    </location>
</feature>
<keyword evidence="8" id="KW-1185">Reference proteome</keyword>
<evidence type="ECO:0000259" key="6">
    <source>
        <dbReference type="Pfam" id="PF08281"/>
    </source>
</evidence>
<keyword evidence="4" id="KW-0804">Transcription</keyword>
<dbReference type="SUPFAM" id="SSF88659">
    <property type="entry name" value="Sigma3 and sigma4 domains of RNA polymerase sigma factors"/>
    <property type="match status" value="1"/>
</dbReference>
<proteinExistence type="inferred from homology"/>
<dbReference type="InterPro" id="IPR039425">
    <property type="entry name" value="RNA_pol_sigma-70-like"/>
</dbReference>
<sequence length="230" mass="25787">MIPATSTADDIMPAGRSCLSKPSLRIFSNSAPIAHNRPTAASFDTPTVRSPGRHGVDYRKARLLSWDLQELFRLYAKGIVRSLRSRGIDPETASDLAQDAFLKVLASPPPASAASHNPKSYLYTVARNLSIDHYRRERSLRRVDLPQNAFDAIIDPSPSAETIVYDRQRLQLVEQALAELPRRVREAFQLHRMGGLTISEVAQKLGMSTTRTWVLIRDAYEHIEDRLNGL</sequence>
<dbReference type="InterPro" id="IPR036388">
    <property type="entry name" value="WH-like_DNA-bd_sf"/>
</dbReference>
<comment type="similarity">
    <text evidence="1">Belongs to the sigma-70 factor family. ECF subfamily.</text>
</comment>
<evidence type="ECO:0000259" key="5">
    <source>
        <dbReference type="Pfam" id="PF04542"/>
    </source>
</evidence>
<name>A0A1S7U5P7_9HYPH</name>
<organism evidence="7 8">
    <name type="scientific">Agrobacterium deltaense NCPPB 1641</name>
    <dbReference type="NCBI Taxonomy" id="1183425"/>
    <lineage>
        <taxon>Bacteria</taxon>
        <taxon>Pseudomonadati</taxon>
        <taxon>Pseudomonadota</taxon>
        <taxon>Alphaproteobacteria</taxon>
        <taxon>Hyphomicrobiales</taxon>
        <taxon>Rhizobiaceae</taxon>
        <taxon>Rhizobium/Agrobacterium group</taxon>
        <taxon>Agrobacterium</taxon>
    </lineage>
</organism>
<dbReference type="PANTHER" id="PTHR43133">
    <property type="entry name" value="RNA POLYMERASE ECF-TYPE SIGMA FACTO"/>
    <property type="match status" value="1"/>
</dbReference>
<protein>
    <submittedName>
        <fullName evidence="7">FecI like protein</fullName>
    </submittedName>
</protein>
<dbReference type="GO" id="GO:0016987">
    <property type="term" value="F:sigma factor activity"/>
    <property type="evidence" value="ECO:0007669"/>
    <property type="project" value="UniProtKB-KW"/>
</dbReference>
<feature type="domain" description="RNA polymerase sigma-70 region 2" evidence="5">
    <location>
        <begin position="71"/>
        <end position="138"/>
    </location>
</feature>
<evidence type="ECO:0000256" key="4">
    <source>
        <dbReference type="ARBA" id="ARBA00023163"/>
    </source>
</evidence>
<dbReference type="NCBIfam" id="TIGR02937">
    <property type="entry name" value="sigma70-ECF"/>
    <property type="match status" value="1"/>
</dbReference>
<dbReference type="SUPFAM" id="SSF88946">
    <property type="entry name" value="Sigma2 domain of RNA polymerase sigma factors"/>
    <property type="match status" value="1"/>
</dbReference>
<dbReference type="PANTHER" id="PTHR43133:SF63">
    <property type="entry name" value="RNA POLYMERASE SIGMA FACTOR FECI-RELATED"/>
    <property type="match status" value="1"/>
</dbReference>
<dbReference type="Gene3D" id="1.10.1740.10">
    <property type="match status" value="1"/>
</dbReference>
<dbReference type="InterPro" id="IPR013324">
    <property type="entry name" value="RNA_pol_sigma_r3/r4-like"/>
</dbReference>
<keyword evidence="3" id="KW-0731">Sigma factor</keyword>
<dbReference type="GO" id="GO:0003677">
    <property type="term" value="F:DNA binding"/>
    <property type="evidence" value="ECO:0007669"/>
    <property type="project" value="InterPro"/>
</dbReference>
<dbReference type="GO" id="GO:0006352">
    <property type="term" value="P:DNA-templated transcription initiation"/>
    <property type="evidence" value="ECO:0007669"/>
    <property type="project" value="InterPro"/>
</dbReference>
<comment type="caution">
    <text evidence="7">The sequence shown here is derived from an EMBL/GenBank/DDBJ whole genome shotgun (WGS) entry which is preliminary data.</text>
</comment>
<dbReference type="InterPro" id="IPR014284">
    <property type="entry name" value="RNA_pol_sigma-70_dom"/>
</dbReference>
<dbReference type="EMBL" id="FCNP01000043">
    <property type="protein sequence ID" value="CVI62147.1"/>
    <property type="molecule type" value="Genomic_DNA"/>
</dbReference>
<dbReference type="Proteomes" id="UP000192140">
    <property type="component" value="Unassembled WGS sequence"/>
</dbReference>